<reference evidence="2 3" key="1">
    <citation type="submission" date="2013-02" db="EMBL/GenBank/DDBJ databases">
        <title>A novel strain isolated from Lonar lake, Maharashtra, India.</title>
        <authorList>
            <person name="Singh A."/>
        </authorList>
    </citation>
    <scope>NUCLEOTIDE SEQUENCE [LARGE SCALE GENOMIC DNA]</scope>
    <source>
        <strain evidence="2 3">AK24</strain>
    </source>
</reference>
<feature type="signal peptide" evidence="1">
    <location>
        <begin position="1"/>
        <end position="22"/>
    </location>
</feature>
<evidence type="ECO:0000313" key="2">
    <source>
        <dbReference type="EMBL" id="EON77959.1"/>
    </source>
</evidence>
<feature type="chain" id="PRO_5004451197" evidence="1">
    <location>
        <begin position="23"/>
        <end position="144"/>
    </location>
</feature>
<keyword evidence="3" id="KW-1185">Reference proteome</keyword>
<comment type="caution">
    <text evidence="2">The sequence shown here is derived from an EMBL/GenBank/DDBJ whole genome shotgun (WGS) entry which is preliminary data.</text>
</comment>
<dbReference type="EC" id="6.1.1.14" evidence="2"/>
<dbReference type="EMBL" id="AQHR01000044">
    <property type="protein sequence ID" value="EON77959.1"/>
    <property type="molecule type" value="Genomic_DNA"/>
</dbReference>
<evidence type="ECO:0000256" key="1">
    <source>
        <dbReference type="SAM" id="SignalP"/>
    </source>
</evidence>
<dbReference type="AlphaFoldDB" id="R7ZVC2"/>
<organism evidence="2 3">
    <name type="scientific">Lunatimonas lonarensis</name>
    <dbReference type="NCBI Taxonomy" id="1232681"/>
    <lineage>
        <taxon>Bacteria</taxon>
        <taxon>Pseudomonadati</taxon>
        <taxon>Bacteroidota</taxon>
        <taxon>Cytophagia</taxon>
        <taxon>Cytophagales</taxon>
        <taxon>Cyclobacteriaceae</taxon>
    </lineage>
</organism>
<gene>
    <name evidence="2" type="ORF">ADIS_1498</name>
</gene>
<keyword evidence="2" id="KW-0030">Aminoacyl-tRNA synthetase</keyword>
<protein>
    <submittedName>
        <fullName evidence="2">Glycyl-tRNA synthetase</fullName>
        <ecNumber evidence="2">6.1.1.14</ecNumber>
    </submittedName>
</protein>
<name>R7ZVC2_9BACT</name>
<accession>R7ZVC2</accession>
<dbReference type="GO" id="GO:0004820">
    <property type="term" value="F:glycine-tRNA ligase activity"/>
    <property type="evidence" value="ECO:0007669"/>
    <property type="project" value="UniProtKB-EC"/>
</dbReference>
<dbReference type="RefSeq" id="WP_010853641.1">
    <property type="nucleotide sequence ID" value="NZ_AQHR01000044.1"/>
</dbReference>
<dbReference type="OrthoDB" id="1122115at2"/>
<sequence>MTTKHIIFFCFLTMGIGLTAKAQVSVGVYKSSVFTHLGVGTDPEKKYFGEVRLFAGDWLNNYFGAEVLGQRNFSQTEWYNFSAGLMVGYHEFNEGMVGIPAFFSIKPLQANTNLSLVLEATPFVAYSSVHLRGSIGVRYFLRKE</sequence>
<keyword evidence="1" id="KW-0732">Signal</keyword>
<keyword evidence="2" id="KW-0436">Ligase</keyword>
<evidence type="ECO:0000313" key="3">
    <source>
        <dbReference type="Proteomes" id="UP000013909"/>
    </source>
</evidence>
<dbReference type="Proteomes" id="UP000013909">
    <property type="component" value="Unassembled WGS sequence"/>
</dbReference>
<proteinExistence type="predicted"/>